<keyword evidence="2" id="KW-1185">Reference proteome</keyword>
<dbReference type="Proteomes" id="UP000186309">
    <property type="component" value="Chromosome"/>
</dbReference>
<evidence type="ECO:0000313" key="1">
    <source>
        <dbReference type="EMBL" id="APW59236.1"/>
    </source>
</evidence>
<name>A0A1U7CJZ9_9BACT</name>
<dbReference type="EMBL" id="CP019082">
    <property type="protein sequence ID" value="APW59236.1"/>
    <property type="molecule type" value="Genomic_DNA"/>
</dbReference>
<dbReference type="InterPro" id="IPR038765">
    <property type="entry name" value="Papain-like_cys_pep_sf"/>
</dbReference>
<evidence type="ECO:0000313" key="2">
    <source>
        <dbReference type="Proteomes" id="UP000186309"/>
    </source>
</evidence>
<dbReference type="OrthoDB" id="241975at2"/>
<proteinExistence type="predicted"/>
<dbReference type="KEGG" id="pbor:BSF38_00652"/>
<sequence>MSESNPPFFTAGWLGADEVQQTFAAQYPALAAAAPGLFRDVPADGSPILLYKAFKDVLGDFPAYPAQEIGDCVGFGHGHGVDLLQCVEIALGAPAEYRETDTEFIYASSREAAGILGRQDGSYGSAAVTAMTSIGLVSRDMLGADGPYSGQRAKQWGYSGVPPAIKAEAAAFKLGSAARVGTWDELTTAVRNGYPVSICSGQGFTLQRDKDGFCQAKGSWGHCMVIAGVRFDRPGACILQSWGPDQPVGPTALGQPSYSFWADRAVVERILAQGDSWALAKAPQFVARALPPSWSYHQAA</sequence>
<organism evidence="1 2">
    <name type="scientific">Paludisphaera borealis</name>
    <dbReference type="NCBI Taxonomy" id="1387353"/>
    <lineage>
        <taxon>Bacteria</taxon>
        <taxon>Pseudomonadati</taxon>
        <taxon>Planctomycetota</taxon>
        <taxon>Planctomycetia</taxon>
        <taxon>Isosphaerales</taxon>
        <taxon>Isosphaeraceae</taxon>
        <taxon>Paludisphaera</taxon>
    </lineage>
</organism>
<protein>
    <submittedName>
        <fullName evidence="1">Uncharacterized protein</fullName>
    </submittedName>
</protein>
<dbReference type="STRING" id="1387353.BSF38_00652"/>
<reference evidence="2" key="1">
    <citation type="submission" date="2016-12" db="EMBL/GenBank/DDBJ databases">
        <title>Comparative genomics of four Isosphaeraceae planctomycetes: a common pool of plasmids and glycoside hydrolase genes.</title>
        <authorList>
            <person name="Ivanova A."/>
        </authorList>
    </citation>
    <scope>NUCLEOTIDE SEQUENCE [LARGE SCALE GENOMIC DNA]</scope>
    <source>
        <strain evidence="2">PX4</strain>
    </source>
</reference>
<gene>
    <name evidence="1" type="ORF">BSF38_00652</name>
</gene>
<dbReference type="AlphaFoldDB" id="A0A1U7CJZ9"/>
<dbReference type="SUPFAM" id="SSF54001">
    <property type="entry name" value="Cysteine proteinases"/>
    <property type="match status" value="1"/>
</dbReference>
<accession>A0A1U7CJZ9</accession>
<dbReference type="Gene3D" id="3.90.70.10">
    <property type="entry name" value="Cysteine proteinases"/>
    <property type="match status" value="1"/>
</dbReference>
<dbReference type="RefSeq" id="WP_076343444.1">
    <property type="nucleotide sequence ID" value="NZ_CP019082.1"/>
</dbReference>